<accession>E6TXD8</accession>
<dbReference type="EMBL" id="CP002394">
    <property type="protein sequence ID" value="ADU32333.1"/>
    <property type="molecule type" value="Genomic_DNA"/>
</dbReference>
<evidence type="ECO:0000313" key="3">
    <source>
        <dbReference type="Proteomes" id="UP000001401"/>
    </source>
</evidence>
<dbReference type="KEGG" id="bco:Bcell_4105"/>
<evidence type="ECO:0000256" key="1">
    <source>
        <dbReference type="SAM" id="Phobius"/>
    </source>
</evidence>
<protein>
    <submittedName>
        <fullName evidence="2">Uncharacterized protein</fullName>
    </submittedName>
</protein>
<organism evidence="2 3">
    <name type="scientific">Evansella cellulosilytica (strain ATCC 21833 / DSM 2522 / FERM P-1141 / JCM 9156 / N-4)</name>
    <name type="common">Bacillus cellulosilyticus</name>
    <dbReference type="NCBI Taxonomy" id="649639"/>
    <lineage>
        <taxon>Bacteria</taxon>
        <taxon>Bacillati</taxon>
        <taxon>Bacillota</taxon>
        <taxon>Bacilli</taxon>
        <taxon>Bacillales</taxon>
        <taxon>Bacillaceae</taxon>
        <taxon>Evansella</taxon>
    </lineage>
</organism>
<dbReference type="OrthoDB" id="2889508at2"/>
<keyword evidence="3" id="KW-1185">Reference proteome</keyword>
<dbReference type="AlphaFoldDB" id="E6TXD8"/>
<keyword evidence="1" id="KW-0472">Membrane</keyword>
<evidence type="ECO:0000313" key="2">
    <source>
        <dbReference type="EMBL" id="ADU32333.1"/>
    </source>
</evidence>
<sequence length="526" mass="60445">MRQLDDQLKELKELPREESARMTSYHQAKAQLYKREKPERSRMLGKKLGIPIAFVSVLFIGFILSYQWFGDHWFGTPLPADEQEEVFIESDIREARVGNNLWATIHGADGNEIIQDYIVVDDTDTLAKLKDDLNGKREAVEVNSFDGYDVELLLESGDTLRLSFSNETEEGGTVVNIVDEGTLYQYDEDLNYVFMEYLAGQSYTNYYSNIEEALAEIAHALHHPGESPMNLTAETIVVMGNRGTGREIFQIDYVDAADEVALTYVAHHSDEELFTMDQMFEDEIDVTKTEYKDRTFYTTEMNASIIMEWQDGNVYYSLTSESLSMEELLDITDIMYGTEEEGEVIESGDREEQPETNIDPLDKYAVFTNYDLEHQSYMSEAKDFYFSEASDYILGFGHQAHAVIQYRLYEVNDDGTKVTAVRSTFDSEHEVAAEQFVAAEDWEGLITFLLENGEAIEEVFFEYDENRTEETVTVDGETLNLYPVPVNEDLTYYFKEGQGLWMVVNENEAAKELFGENNYALRKIEE</sequence>
<dbReference type="eggNOG" id="ENOG5030EKR">
    <property type="taxonomic scope" value="Bacteria"/>
</dbReference>
<proteinExistence type="predicted"/>
<dbReference type="RefSeq" id="WP_013490659.1">
    <property type="nucleotide sequence ID" value="NC_014829.1"/>
</dbReference>
<gene>
    <name evidence="2" type="ordered locus">Bcell_4105</name>
</gene>
<reference evidence="2" key="1">
    <citation type="submission" date="2010-12" db="EMBL/GenBank/DDBJ databases">
        <title>Complete sequence of Bacillus cellulosilyticus DSM 2522.</title>
        <authorList>
            <consortium name="US DOE Joint Genome Institute"/>
            <person name="Lucas S."/>
            <person name="Copeland A."/>
            <person name="Lapidus A."/>
            <person name="Cheng J.-F."/>
            <person name="Bruce D."/>
            <person name="Goodwin L."/>
            <person name="Pitluck S."/>
            <person name="Chertkov O."/>
            <person name="Detter J.C."/>
            <person name="Han C."/>
            <person name="Tapia R."/>
            <person name="Land M."/>
            <person name="Hauser L."/>
            <person name="Jeffries C."/>
            <person name="Kyrpides N."/>
            <person name="Ivanova N."/>
            <person name="Mikhailova N."/>
            <person name="Brumm P."/>
            <person name="Mead D."/>
            <person name="Woyke T."/>
        </authorList>
    </citation>
    <scope>NUCLEOTIDE SEQUENCE [LARGE SCALE GENOMIC DNA]</scope>
    <source>
        <strain evidence="2">DSM 2522</strain>
    </source>
</reference>
<dbReference type="HOGENOM" id="CLU_517460_0_0_9"/>
<keyword evidence="1" id="KW-0812">Transmembrane</keyword>
<keyword evidence="1" id="KW-1133">Transmembrane helix</keyword>
<dbReference type="STRING" id="649639.Bcell_4105"/>
<dbReference type="Proteomes" id="UP000001401">
    <property type="component" value="Chromosome"/>
</dbReference>
<feature type="transmembrane region" description="Helical" evidence="1">
    <location>
        <begin position="48"/>
        <end position="69"/>
    </location>
</feature>
<name>E6TXD8_EVAC2</name>